<keyword evidence="7" id="KW-1185">Reference proteome</keyword>
<dbReference type="PANTHER" id="PTHR30537">
    <property type="entry name" value="HTH-TYPE TRANSCRIPTIONAL REGULATOR"/>
    <property type="match status" value="1"/>
</dbReference>
<dbReference type="SUPFAM" id="SSF46785">
    <property type="entry name" value="Winged helix' DNA-binding domain"/>
    <property type="match status" value="1"/>
</dbReference>
<dbReference type="PANTHER" id="PTHR30537:SF5">
    <property type="entry name" value="HTH-TYPE TRANSCRIPTIONAL ACTIVATOR TTDR-RELATED"/>
    <property type="match status" value="1"/>
</dbReference>
<accession>A0ABT2PLM1</accession>
<dbReference type="InterPro" id="IPR005119">
    <property type="entry name" value="LysR_subst-bd"/>
</dbReference>
<evidence type="ECO:0000256" key="4">
    <source>
        <dbReference type="ARBA" id="ARBA00023163"/>
    </source>
</evidence>
<dbReference type="CDD" id="cd08422">
    <property type="entry name" value="PBP2_CrgA_like"/>
    <property type="match status" value="1"/>
</dbReference>
<keyword evidence="3" id="KW-0238">DNA-binding</keyword>
<name>A0ABT2PLM1_9BURK</name>
<evidence type="ECO:0000256" key="1">
    <source>
        <dbReference type="ARBA" id="ARBA00009437"/>
    </source>
</evidence>
<dbReference type="PROSITE" id="PS50931">
    <property type="entry name" value="HTH_LYSR"/>
    <property type="match status" value="1"/>
</dbReference>
<evidence type="ECO:0000313" key="6">
    <source>
        <dbReference type="EMBL" id="MCT9811377.1"/>
    </source>
</evidence>
<evidence type="ECO:0000313" key="7">
    <source>
        <dbReference type="Proteomes" id="UP001525968"/>
    </source>
</evidence>
<dbReference type="InterPro" id="IPR058163">
    <property type="entry name" value="LysR-type_TF_proteobact-type"/>
</dbReference>
<dbReference type="InterPro" id="IPR036390">
    <property type="entry name" value="WH_DNA-bd_sf"/>
</dbReference>
<evidence type="ECO:0000259" key="5">
    <source>
        <dbReference type="PROSITE" id="PS50931"/>
    </source>
</evidence>
<dbReference type="InterPro" id="IPR000847">
    <property type="entry name" value="LysR_HTH_N"/>
</dbReference>
<evidence type="ECO:0000256" key="3">
    <source>
        <dbReference type="ARBA" id="ARBA00023125"/>
    </source>
</evidence>
<proteinExistence type="inferred from homology"/>
<dbReference type="RefSeq" id="WP_261500603.1">
    <property type="nucleotide sequence ID" value="NZ_JAODYH010000005.1"/>
</dbReference>
<keyword evidence="4" id="KW-0804">Transcription</keyword>
<protein>
    <submittedName>
        <fullName evidence="6">LysR substrate-binding domain-containing protein</fullName>
    </submittedName>
</protein>
<dbReference type="Pfam" id="PF00126">
    <property type="entry name" value="HTH_1"/>
    <property type="match status" value="1"/>
</dbReference>
<reference evidence="6 7" key="1">
    <citation type="submission" date="2022-09" db="EMBL/GenBank/DDBJ databases">
        <title>Draft genome of isolate Be4.</title>
        <authorList>
            <person name="Sanchez-Castro I."/>
            <person name="Martinez-Rodriguez P."/>
            <person name="Descostes M."/>
            <person name="Merroun M."/>
        </authorList>
    </citation>
    <scope>NUCLEOTIDE SEQUENCE [LARGE SCALE GENOMIC DNA]</scope>
    <source>
        <strain evidence="6 7">Be4</strain>
    </source>
</reference>
<dbReference type="Gene3D" id="1.10.10.10">
    <property type="entry name" value="Winged helix-like DNA-binding domain superfamily/Winged helix DNA-binding domain"/>
    <property type="match status" value="1"/>
</dbReference>
<dbReference type="SUPFAM" id="SSF53850">
    <property type="entry name" value="Periplasmic binding protein-like II"/>
    <property type="match status" value="1"/>
</dbReference>
<sequence length="307" mass="33604">MDRLLTMRVFQAVADEGGFSAAARRLELSVSTVTRLVADLEQYLGVRLLQRTTRHVALTDAGEVYLQRVRGILDEVEEAFGMAQAQTGNLSGAVRILVSPVFAEHLLAPLLLAFRARHPKIVLDVFVDALREAREAEAMARDYDILLMGARQGYDANVVARPLVTTDGVLCASAAYLEAHGVPRQPQDLAQHHCLMRRTSDGRSGVARLYLPQEPLVDPVDVAVVSAFTVNHTGTLLRATLEGAGISALPLSLVAEHLADGRLQRVLAPWITGRFTLYAVLPSRKFMPARVRAFLDFLSEYTQGPQG</sequence>
<dbReference type="Pfam" id="PF03466">
    <property type="entry name" value="LysR_substrate"/>
    <property type="match status" value="1"/>
</dbReference>
<dbReference type="InterPro" id="IPR036388">
    <property type="entry name" value="WH-like_DNA-bd_sf"/>
</dbReference>
<comment type="similarity">
    <text evidence="1">Belongs to the LysR transcriptional regulatory family.</text>
</comment>
<organism evidence="6 7">
    <name type="scientific">Acidovorax bellezanensis</name>
    <dbReference type="NCBI Taxonomy" id="2976702"/>
    <lineage>
        <taxon>Bacteria</taxon>
        <taxon>Pseudomonadati</taxon>
        <taxon>Pseudomonadota</taxon>
        <taxon>Betaproteobacteria</taxon>
        <taxon>Burkholderiales</taxon>
        <taxon>Comamonadaceae</taxon>
        <taxon>Acidovorax</taxon>
    </lineage>
</organism>
<comment type="caution">
    <text evidence="6">The sequence shown here is derived from an EMBL/GenBank/DDBJ whole genome shotgun (WGS) entry which is preliminary data.</text>
</comment>
<dbReference type="Proteomes" id="UP001525968">
    <property type="component" value="Unassembled WGS sequence"/>
</dbReference>
<keyword evidence="2" id="KW-0805">Transcription regulation</keyword>
<gene>
    <name evidence="6" type="ORF">N0K08_12080</name>
</gene>
<dbReference type="EMBL" id="JAODYH010000005">
    <property type="protein sequence ID" value="MCT9811377.1"/>
    <property type="molecule type" value="Genomic_DNA"/>
</dbReference>
<evidence type="ECO:0000256" key="2">
    <source>
        <dbReference type="ARBA" id="ARBA00023015"/>
    </source>
</evidence>
<dbReference type="Gene3D" id="3.40.190.290">
    <property type="match status" value="1"/>
</dbReference>
<feature type="domain" description="HTH lysR-type" evidence="5">
    <location>
        <begin position="7"/>
        <end position="59"/>
    </location>
</feature>